<gene>
    <name evidence="1" type="ORF">LTS18_011965</name>
</gene>
<dbReference type="EMBL" id="JAWDJW010000352">
    <property type="protein sequence ID" value="KAK3080919.1"/>
    <property type="molecule type" value="Genomic_DNA"/>
</dbReference>
<evidence type="ECO:0000313" key="1">
    <source>
        <dbReference type="EMBL" id="KAK3080919.1"/>
    </source>
</evidence>
<organism evidence="1 2">
    <name type="scientific">Coniosporium uncinatum</name>
    <dbReference type="NCBI Taxonomy" id="93489"/>
    <lineage>
        <taxon>Eukaryota</taxon>
        <taxon>Fungi</taxon>
        <taxon>Dikarya</taxon>
        <taxon>Ascomycota</taxon>
        <taxon>Pezizomycotina</taxon>
        <taxon>Dothideomycetes</taxon>
        <taxon>Dothideomycetes incertae sedis</taxon>
        <taxon>Coniosporium</taxon>
    </lineage>
</organism>
<reference evidence="1" key="1">
    <citation type="submission" date="2024-09" db="EMBL/GenBank/DDBJ databases">
        <title>Black Yeasts Isolated from many extreme environments.</title>
        <authorList>
            <person name="Coleine C."/>
            <person name="Stajich J.E."/>
            <person name="Selbmann L."/>
        </authorList>
    </citation>
    <scope>NUCLEOTIDE SEQUENCE</scope>
    <source>
        <strain evidence="1">CCFEE 5737</strain>
    </source>
</reference>
<evidence type="ECO:0000313" key="2">
    <source>
        <dbReference type="Proteomes" id="UP001186974"/>
    </source>
</evidence>
<sequence>MGSRCRRRRRRRREVLGIQEEPRLGMAEWRRKTEDQLQSPLFAKLPEEIGLVIYGRIGGLAMSLVSRLALEQGGDVERLKVRPKLLEGCRGTYAWEMLAIAKTCRLAYSSAIGVFYSTNTFAFTSLAQLGTFNRTILPDRLNAMKSLEVCTVLAPYDHEEYTRSDYAWGDPDKPFVWQDTWATIARMRSLRNLQVSISPHEPWPGALSIIDYSWKEDRSFGPMMHVQQTERFEVVVDSPASEGFELVEASPFGLRRDVDRVVERRYRYMDWMTYRHPAPTASAAAPAS</sequence>
<accession>A0ACC3DVW8</accession>
<keyword evidence="2" id="KW-1185">Reference proteome</keyword>
<dbReference type="Proteomes" id="UP001186974">
    <property type="component" value="Unassembled WGS sequence"/>
</dbReference>
<comment type="caution">
    <text evidence="1">The sequence shown here is derived from an EMBL/GenBank/DDBJ whole genome shotgun (WGS) entry which is preliminary data.</text>
</comment>
<name>A0ACC3DVW8_9PEZI</name>
<protein>
    <submittedName>
        <fullName evidence="1">Uncharacterized protein</fullName>
    </submittedName>
</protein>
<proteinExistence type="predicted"/>